<evidence type="ECO:0000313" key="2">
    <source>
        <dbReference type="EMBL" id="MDT0306885.1"/>
    </source>
</evidence>
<evidence type="ECO:0000256" key="1">
    <source>
        <dbReference type="SAM" id="MobiDB-lite"/>
    </source>
</evidence>
<organism evidence="2 3">
    <name type="scientific">Streptomyces boetiae</name>
    <dbReference type="NCBI Taxonomy" id="3075541"/>
    <lineage>
        <taxon>Bacteria</taxon>
        <taxon>Bacillati</taxon>
        <taxon>Actinomycetota</taxon>
        <taxon>Actinomycetes</taxon>
        <taxon>Kitasatosporales</taxon>
        <taxon>Streptomycetaceae</taxon>
        <taxon>Streptomyces</taxon>
    </lineage>
</organism>
<sequence length="118" mass="11823">MPDHHVTAAPAAPTRRPGPLPAAAPRTAGPAPAASSGLDFGRLTPDQITARACAWCGARIPPRHASARGAGTVTHPRWGYRYALVACAPECRPATPPAGQRPGPGPYPAGAAAGPLAA</sequence>
<feature type="compositionally biased region" description="Low complexity" evidence="1">
    <location>
        <begin position="108"/>
        <end position="118"/>
    </location>
</feature>
<keyword evidence="3" id="KW-1185">Reference proteome</keyword>
<dbReference type="EMBL" id="JAVREN010000008">
    <property type="protein sequence ID" value="MDT0306885.1"/>
    <property type="molecule type" value="Genomic_DNA"/>
</dbReference>
<feature type="compositionally biased region" description="Low complexity" evidence="1">
    <location>
        <begin position="23"/>
        <end position="34"/>
    </location>
</feature>
<accession>A0ABU2L5T1</accession>
<dbReference type="RefSeq" id="WP_311629826.1">
    <property type="nucleotide sequence ID" value="NZ_JAVREN010000008.1"/>
</dbReference>
<proteinExistence type="predicted"/>
<feature type="region of interest" description="Disordered" evidence="1">
    <location>
        <begin position="93"/>
        <end position="118"/>
    </location>
</feature>
<name>A0ABU2L5T1_9ACTN</name>
<protein>
    <submittedName>
        <fullName evidence="2">Uncharacterized protein</fullName>
    </submittedName>
</protein>
<feature type="region of interest" description="Disordered" evidence="1">
    <location>
        <begin position="1"/>
        <end position="42"/>
    </location>
</feature>
<gene>
    <name evidence="2" type="ORF">RM780_07900</name>
</gene>
<comment type="caution">
    <text evidence="2">The sequence shown here is derived from an EMBL/GenBank/DDBJ whole genome shotgun (WGS) entry which is preliminary data.</text>
</comment>
<dbReference type="Proteomes" id="UP001183388">
    <property type="component" value="Unassembled WGS sequence"/>
</dbReference>
<evidence type="ECO:0000313" key="3">
    <source>
        <dbReference type="Proteomes" id="UP001183388"/>
    </source>
</evidence>
<reference evidence="3" key="1">
    <citation type="submission" date="2023-07" db="EMBL/GenBank/DDBJ databases">
        <title>30 novel species of actinomycetes from the DSMZ collection.</title>
        <authorList>
            <person name="Nouioui I."/>
        </authorList>
    </citation>
    <scope>NUCLEOTIDE SEQUENCE [LARGE SCALE GENOMIC DNA]</scope>
    <source>
        <strain evidence="3">DSM 44917</strain>
    </source>
</reference>